<protein>
    <submittedName>
        <fullName evidence="7">TetR/AcrR family transcriptional regulator</fullName>
    </submittedName>
</protein>
<dbReference type="InterPro" id="IPR009057">
    <property type="entry name" value="Homeodomain-like_sf"/>
</dbReference>
<name>A0ABY6E0F7_9ACTN</name>
<dbReference type="PANTHER" id="PTHR30055:SF234">
    <property type="entry name" value="HTH-TYPE TRANSCRIPTIONAL REGULATOR BETI"/>
    <property type="match status" value="1"/>
</dbReference>
<dbReference type="Pfam" id="PF00440">
    <property type="entry name" value="TetR_N"/>
    <property type="match status" value="1"/>
</dbReference>
<sequence>MKRSTVGAADKPTRRPSPRAARPRELKQERAVRTRQQVLDAAAAAFAERGFPAVTMLDIAEIAGMTKGAVYFHYANKEALATAVSEEFYRRLPLIAEEVGKAGLPPLQAVAELLNRTALAFRDDTMIQAGARLQIESASINASLPEPFVGYTESVTQLLDRARSAGDLPSHSAPDALGRVLVAAFFGAQHISWRLDQRADLVTRVREIIDAVLPMATSAAGKV</sequence>
<evidence type="ECO:0000256" key="1">
    <source>
        <dbReference type="ARBA" id="ARBA00023015"/>
    </source>
</evidence>
<feature type="domain" description="HTH tetR-type" evidence="6">
    <location>
        <begin position="32"/>
        <end position="92"/>
    </location>
</feature>
<keyword evidence="8" id="KW-1185">Reference proteome</keyword>
<keyword evidence="2 4" id="KW-0238">DNA-binding</keyword>
<dbReference type="PROSITE" id="PS50977">
    <property type="entry name" value="HTH_TETR_2"/>
    <property type="match status" value="1"/>
</dbReference>
<evidence type="ECO:0000256" key="4">
    <source>
        <dbReference type="PROSITE-ProRule" id="PRU00335"/>
    </source>
</evidence>
<feature type="DNA-binding region" description="H-T-H motif" evidence="4">
    <location>
        <begin position="55"/>
        <end position="74"/>
    </location>
</feature>
<evidence type="ECO:0000256" key="2">
    <source>
        <dbReference type="ARBA" id="ARBA00023125"/>
    </source>
</evidence>
<dbReference type="PANTHER" id="PTHR30055">
    <property type="entry name" value="HTH-TYPE TRANSCRIPTIONAL REGULATOR RUTR"/>
    <property type="match status" value="1"/>
</dbReference>
<evidence type="ECO:0000256" key="5">
    <source>
        <dbReference type="SAM" id="MobiDB-lite"/>
    </source>
</evidence>
<keyword evidence="1" id="KW-0805">Transcription regulation</keyword>
<reference evidence="7" key="1">
    <citation type="submission" date="2022-10" db="EMBL/GenBank/DDBJ databases">
        <authorList>
            <person name="Mo P."/>
        </authorList>
    </citation>
    <scope>NUCLEOTIDE SEQUENCE</scope>
    <source>
        <strain evidence="7">HUAS 13-4</strain>
    </source>
</reference>
<evidence type="ECO:0000259" key="6">
    <source>
        <dbReference type="PROSITE" id="PS50977"/>
    </source>
</evidence>
<feature type="compositionally biased region" description="Basic and acidic residues" evidence="5">
    <location>
        <begin position="22"/>
        <end position="32"/>
    </location>
</feature>
<dbReference type="InterPro" id="IPR036271">
    <property type="entry name" value="Tet_transcr_reg_TetR-rel_C_sf"/>
</dbReference>
<dbReference type="EMBL" id="CP106793">
    <property type="protein sequence ID" value="UXY19878.1"/>
    <property type="molecule type" value="Genomic_DNA"/>
</dbReference>
<organism evidence="7 8">
    <name type="scientific">Streptomyces cynarae</name>
    <dbReference type="NCBI Taxonomy" id="2981134"/>
    <lineage>
        <taxon>Bacteria</taxon>
        <taxon>Bacillati</taxon>
        <taxon>Actinomycetota</taxon>
        <taxon>Actinomycetes</taxon>
        <taxon>Kitasatosporales</taxon>
        <taxon>Streptomycetaceae</taxon>
        <taxon>Streptomyces</taxon>
    </lineage>
</organism>
<evidence type="ECO:0000256" key="3">
    <source>
        <dbReference type="ARBA" id="ARBA00023163"/>
    </source>
</evidence>
<feature type="region of interest" description="Disordered" evidence="5">
    <location>
        <begin position="1"/>
        <end position="32"/>
    </location>
</feature>
<dbReference type="InterPro" id="IPR050109">
    <property type="entry name" value="HTH-type_TetR-like_transc_reg"/>
</dbReference>
<dbReference type="Gene3D" id="1.10.357.10">
    <property type="entry name" value="Tetracycline Repressor, domain 2"/>
    <property type="match status" value="1"/>
</dbReference>
<accession>A0ABY6E0F7</accession>
<dbReference type="PRINTS" id="PR00455">
    <property type="entry name" value="HTHTETR"/>
</dbReference>
<evidence type="ECO:0000313" key="7">
    <source>
        <dbReference type="EMBL" id="UXY19878.1"/>
    </source>
</evidence>
<proteinExistence type="predicted"/>
<dbReference type="InterPro" id="IPR001647">
    <property type="entry name" value="HTH_TetR"/>
</dbReference>
<dbReference type="InterPro" id="IPR047923">
    <property type="entry name" value="ArpA-like"/>
</dbReference>
<evidence type="ECO:0000313" key="8">
    <source>
        <dbReference type="Proteomes" id="UP001061298"/>
    </source>
</evidence>
<dbReference type="Proteomes" id="UP001061298">
    <property type="component" value="Chromosome"/>
</dbReference>
<dbReference type="SUPFAM" id="SSF48498">
    <property type="entry name" value="Tetracyclin repressor-like, C-terminal domain"/>
    <property type="match status" value="1"/>
</dbReference>
<dbReference type="SUPFAM" id="SSF46689">
    <property type="entry name" value="Homeodomain-like"/>
    <property type="match status" value="1"/>
</dbReference>
<keyword evidence="3" id="KW-0804">Transcription</keyword>
<gene>
    <name evidence="7" type="ORF">N8I84_14935</name>
</gene>
<dbReference type="NCBIfam" id="NF041196">
    <property type="entry name" value="ScbR_bind_reg"/>
    <property type="match status" value="1"/>
</dbReference>